<name>A0ABV9TWY8_9ACTN</name>
<evidence type="ECO:0000313" key="2">
    <source>
        <dbReference type="Proteomes" id="UP001595872"/>
    </source>
</evidence>
<protein>
    <submittedName>
        <fullName evidence="1">NAD(P)/FAD-dependent oxidoreductase</fullName>
        <ecNumber evidence="1">1.-.-.-</ecNumber>
    </submittedName>
</protein>
<dbReference type="PANTHER" id="PTHR43422">
    <property type="entry name" value="THIAMINE THIAZOLE SYNTHASE"/>
    <property type="match status" value="1"/>
</dbReference>
<comment type="caution">
    <text evidence="1">The sequence shown here is derived from an EMBL/GenBank/DDBJ whole genome shotgun (WGS) entry which is preliminary data.</text>
</comment>
<dbReference type="Proteomes" id="UP001595872">
    <property type="component" value="Unassembled WGS sequence"/>
</dbReference>
<keyword evidence="2" id="KW-1185">Reference proteome</keyword>
<evidence type="ECO:0000313" key="1">
    <source>
        <dbReference type="EMBL" id="MFC4907525.1"/>
    </source>
</evidence>
<dbReference type="EC" id="1.-.-.-" evidence="1"/>
<dbReference type="PANTHER" id="PTHR43422:SF3">
    <property type="entry name" value="THIAMINE THIAZOLE SYNTHASE"/>
    <property type="match status" value="1"/>
</dbReference>
<gene>
    <name evidence="1" type="ORF">ACFPCY_09355</name>
</gene>
<dbReference type="Gene3D" id="3.50.50.60">
    <property type="entry name" value="FAD/NAD(P)-binding domain"/>
    <property type="match status" value="1"/>
</dbReference>
<proteinExistence type="predicted"/>
<accession>A0ABV9TWY8</accession>
<dbReference type="GO" id="GO:0016491">
    <property type="term" value="F:oxidoreductase activity"/>
    <property type="evidence" value="ECO:0007669"/>
    <property type="project" value="UniProtKB-KW"/>
</dbReference>
<reference evidence="2" key="1">
    <citation type="journal article" date="2019" name="Int. J. Syst. Evol. Microbiol.">
        <title>The Global Catalogue of Microorganisms (GCM) 10K type strain sequencing project: providing services to taxonomists for standard genome sequencing and annotation.</title>
        <authorList>
            <consortium name="The Broad Institute Genomics Platform"/>
            <consortium name="The Broad Institute Genome Sequencing Center for Infectious Disease"/>
            <person name="Wu L."/>
            <person name="Ma J."/>
        </authorList>
    </citation>
    <scope>NUCLEOTIDE SEQUENCE [LARGE SCALE GENOMIC DNA]</scope>
    <source>
        <strain evidence="2">KLKA75</strain>
    </source>
</reference>
<keyword evidence="1" id="KW-0560">Oxidoreductase</keyword>
<dbReference type="RefSeq" id="WP_378253353.1">
    <property type="nucleotide sequence ID" value="NZ_JBHSIT010000002.1"/>
</dbReference>
<dbReference type="InterPro" id="IPR036188">
    <property type="entry name" value="FAD/NAD-bd_sf"/>
</dbReference>
<organism evidence="1 2">
    <name type="scientific">Actinomadura gamaensis</name>
    <dbReference type="NCBI Taxonomy" id="1763541"/>
    <lineage>
        <taxon>Bacteria</taxon>
        <taxon>Bacillati</taxon>
        <taxon>Actinomycetota</taxon>
        <taxon>Actinomycetes</taxon>
        <taxon>Streptosporangiales</taxon>
        <taxon>Thermomonosporaceae</taxon>
        <taxon>Actinomadura</taxon>
    </lineage>
</organism>
<dbReference type="EMBL" id="JBHSIT010000002">
    <property type="protein sequence ID" value="MFC4907525.1"/>
    <property type="molecule type" value="Genomic_DNA"/>
</dbReference>
<dbReference type="SUPFAM" id="SSF51905">
    <property type="entry name" value="FAD/NAD(P)-binding domain"/>
    <property type="match status" value="1"/>
</dbReference>
<sequence length="473" mass="51092">MTTPQHAVVLGASWAGMLAAHVLARHARSVTIVERDVLPDRPAQRRGLPQARHVHVLWSGGARIVEELLPGAIDRVLAAGARRVAFHEDVVTLMSHGWQHRFPARQYVIMGGRPLLDWAVREQVLASDRIRLRERAEAVSLTGDARRVAGVEVRSVGDGAREVLDADLVVDATGRGSGLRRWLSGLGVPPLEEDVVDAGIAYSTREFVAPPGATSGFPAVNVAADHRVRVPGRFGVVFPQEGGRWMVTLSCTRGGGLPTREEDFLPYARSLRDPLVADLIAPAEPITPVFVSHIGANRRLYPERLDRWPDGLLVLGDSLAAFNPIHGHGMSAAARAAAVLDRRLAADGLGPGGAHAAQREISEAVDDPWIMAASKDLEYVNCRNRSTDPRLNDTSGVTRQFMDLIAAKSMCSRAVSDVVTDVISMSSPQAELGSSDFLALMQRDEAVPELTGPPLSREELAIVNLRPRSAALR</sequence>